<evidence type="ECO:0000313" key="3">
    <source>
        <dbReference type="EMBL" id="GBR75990.1"/>
    </source>
</evidence>
<comment type="caution">
    <text evidence="3">The sequence shown here is derived from an EMBL/GenBank/DDBJ whole genome shotgun (WGS) entry which is preliminary data.</text>
</comment>
<dbReference type="PROSITE" id="PS50943">
    <property type="entry name" value="HTH_CROC1"/>
    <property type="match status" value="1"/>
</dbReference>
<dbReference type="CDD" id="cd00093">
    <property type="entry name" value="HTH_XRE"/>
    <property type="match status" value="1"/>
</dbReference>
<dbReference type="EMBL" id="BGZO01000012">
    <property type="protein sequence ID" value="GBR75990.1"/>
    <property type="molecule type" value="Genomic_DNA"/>
</dbReference>
<proteinExistence type="predicted"/>
<accession>A0A388TG01</accession>
<protein>
    <submittedName>
        <fullName evidence="3">Transcriptional regulator XRE family</fullName>
    </submittedName>
</protein>
<keyword evidence="4" id="KW-1185">Reference proteome</keyword>
<dbReference type="InterPro" id="IPR010982">
    <property type="entry name" value="Lambda_DNA-bd_dom_sf"/>
</dbReference>
<organism evidence="3 4">
    <name type="scientific">Candidatus Termititenax persephonae</name>
    <dbReference type="NCBI Taxonomy" id="2218525"/>
    <lineage>
        <taxon>Bacteria</taxon>
        <taxon>Bacillati</taxon>
        <taxon>Candidatus Margulisiibacteriota</taxon>
        <taxon>Candidatus Termititenacia</taxon>
        <taxon>Candidatus Termititenacales</taxon>
        <taxon>Candidatus Termititenacaceae</taxon>
        <taxon>Candidatus Termititenax</taxon>
    </lineage>
</organism>
<dbReference type="GO" id="GO:0003700">
    <property type="term" value="F:DNA-binding transcription factor activity"/>
    <property type="evidence" value="ECO:0007669"/>
    <property type="project" value="TreeGrafter"/>
</dbReference>
<dbReference type="SUPFAM" id="SSF47413">
    <property type="entry name" value="lambda repressor-like DNA-binding domains"/>
    <property type="match status" value="1"/>
</dbReference>
<dbReference type="Pfam" id="PF01381">
    <property type="entry name" value="HTH_3"/>
    <property type="match status" value="1"/>
</dbReference>
<keyword evidence="1" id="KW-0238">DNA-binding</keyword>
<dbReference type="GO" id="GO:0005829">
    <property type="term" value="C:cytosol"/>
    <property type="evidence" value="ECO:0007669"/>
    <property type="project" value="TreeGrafter"/>
</dbReference>
<dbReference type="AlphaFoldDB" id="A0A388TG01"/>
<dbReference type="InterPro" id="IPR001387">
    <property type="entry name" value="Cro/C1-type_HTH"/>
</dbReference>
<feature type="domain" description="HTH cro/C1-type" evidence="2">
    <location>
        <begin position="33"/>
        <end position="68"/>
    </location>
</feature>
<reference evidence="3 4" key="1">
    <citation type="journal article" date="2019" name="ISME J.">
        <title>Genome analyses of uncultured TG2/ZB3 bacteria in 'Margulisbacteria' specifically attached to ectosymbiotic spirochetes of protists in the termite gut.</title>
        <authorList>
            <person name="Utami Y.D."/>
            <person name="Kuwahara H."/>
            <person name="Igai K."/>
            <person name="Murakami T."/>
            <person name="Sugaya K."/>
            <person name="Morikawa T."/>
            <person name="Nagura Y."/>
            <person name="Yuki M."/>
            <person name="Deevong P."/>
            <person name="Inoue T."/>
            <person name="Kihara K."/>
            <person name="Lo N."/>
            <person name="Yamada A."/>
            <person name="Ohkuma M."/>
            <person name="Hongoh Y."/>
        </authorList>
    </citation>
    <scope>NUCLEOTIDE SEQUENCE [LARGE SCALE GENOMIC DNA]</scope>
    <source>
        <strain evidence="3">NkOx7-02</strain>
    </source>
</reference>
<dbReference type="Gene3D" id="1.10.260.40">
    <property type="entry name" value="lambda repressor-like DNA-binding domains"/>
    <property type="match status" value="1"/>
</dbReference>
<evidence type="ECO:0000259" key="2">
    <source>
        <dbReference type="PROSITE" id="PS50943"/>
    </source>
</evidence>
<name>A0A388TG01_9BACT</name>
<dbReference type="GO" id="GO:0003677">
    <property type="term" value="F:DNA binding"/>
    <property type="evidence" value="ECO:0007669"/>
    <property type="project" value="UniProtKB-KW"/>
</dbReference>
<dbReference type="SMART" id="SM00530">
    <property type="entry name" value="HTH_XRE"/>
    <property type="match status" value="1"/>
</dbReference>
<dbReference type="InterPro" id="IPR050807">
    <property type="entry name" value="TransReg_Diox_bact_type"/>
</dbReference>
<sequence>MQQSNIDQHFGRRLRELREKIPKSVNMFGYENDLTPATVSRIENGIHSPRLRTLKKIAEALGMSLSELLRGL</sequence>
<dbReference type="PANTHER" id="PTHR46797">
    <property type="entry name" value="HTH-TYPE TRANSCRIPTIONAL REGULATOR"/>
    <property type="match status" value="1"/>
</dbReference>
<evidence type="ECO:0000313" key="4">
    <source>
        <dbReference type="Proteomes" id="UP000275925"/>
    </source>
</evidence>
<evidence type="ECO:0000256" key="1">
    <source>
        <dbReference type="ARBA" id="ARBA00023125"/>
    </source>
</evidence>
<dbReference type="Proteomes" id="UP000275925">
    <property type="component" value="Unassembled WGS sequence"/>
</dbReference>
<gene>
    <name evidence="3" type="ORF">NO2_0609</name>
</gene>
<dbReference type="PANTHER" id="PTHR46797:SF1">
    <property type="entry name" value="METHYLPHOSPHONATE SYNTHASE"/>
    <property type="match status" value="1"/>
</dbReference>